<dbReference type="PROSITE" id="PS00061">
    <property type="entry name" value="ADH_SHORT"/>
    <property type="match status" value="1"/>
</dbReference>
<dbReference type="Proteomes" id="UP001595836">
    <property type="component" value="Unassembled WGS sequence"/>
</dbReference>
<keyword evidence="4" id="KW-1185">Reference proteome</keyword>
<reference evidence="4" key="1">
    <citation type="journal article" date="2019" name="Int. J. Syst. Evol. Microbiol.">
        <title>The Global Catalogue of Microorganisms (GCM) 10K type strain sequencing project: providing services to taxonomists for standard genome sequencing and annotation.</title>
        <authorList>
            <consortium name="The Broad Institute Genomics Platform"/>
            <consortium name="The Broad Institute Genome Sequencing Center for Infectious Disease"/>
            <person name="Wu L."/>
            <person name="Ma J."/>
        </authorList>
    </citation>
    <scope>NUCLEOTIDE SEQUENCE [LARGE SCALE GENOMIC DNA]</scope>
    <source>
        <strain evidence="4">JCM 11882</strain>
    </source>
</reference>
<dbReference type="EC" id="1.-.-.-" evidence="3"/>
<dbReference type="Pfam" id="PF00106">
    <property type="entry name" value="adh_short"/>
    <property type="match status" value="1"/>
</dbReference>
<comment type="similarity">
    <text evidence="1">Belongs to the short-chain dehydrogenases/reductases (SDR) family.</text>
</comment>
<name>A0ABV9PNZ6_9ACTN</name>
<evidence type="ECO:0000256" key="1">
    <source>
        <dbReference type="ARBA" id="ARBA00006484"/>
    </source>
</evidence>
<accession>A0ABV9PNZ6</accession>
<keyword evidence="2 3" id="KW-0560">Oxidoreductase</keyword>
<dbReference type="PRINTS" id="PR00081">
    <property type="entry name" value="GDHRDH"/>
</dbReference>
<evidence type="ECO:0000313" key="4">
    <source>
        <dbReference type="Proteomes" id="UP001595836"/>
    </source>
</evidence>
<dbReference type="PANTHER" id="PTHR43669:SF3">
    <property type="entry name" value="ALCOHOL DEHYDROGENASE, PUTATIVE (AFU_ORTHOLOGUE AFUA_3G03445)-RELATED"/>
    <property type="match status" value="1"/>
</dbReference>
<dbReference type="GO" id="GO:0016491">
    <property type="term" value="F:oxidoreductase activity"/>
    <property type="evidence" value="ECO:0007669"/>
    <property type="project" value="UniProtKB-KW"/>
</dbReference>
<dbReference type="InterPro" id="IPR020904">
    <property type="entry name" value="Sc_DH/Rdtase_CS"/>
</dbReference>
<sequence length="269" mass="27679">MNHPPAGSLRMTDPVWLEGAGVVVTGAGSGIGRALARRLAAAGARVVVNDLDAAACEATGQDIGALALPGDAASADGVAALVSGALGHLGSIDAYFANAGIETGADASPAAWERSFAVNVMAHVHAADQLLPDWLERGAGRLVVTASAAGLLTMLGSAPYSVSKHAAVAYAEWLSVTYGDRGLTVQCLCPQGVQTPLLPGGSVGEVVFGDDVLAPEQVAEDVITALHGEEFYILPHPEVATFYATRATQPERWLRGMRRMQAELDSRSG</sequence>
<dbReference type="SUPFAM" id="SSF51735">
    <property type="entry name" value="NAD(P)-binding Rossmann-fold domains"/>
    <property type="match status" value="1"/>
</dbReference>
<dbReference type="RefSeq" id="WP_344988659.1">
    <property type="nucleotide sequence ID" value="NZ_BAABCD010000005.1"/>
</dbReference>
<organism evidence="3 4">
    <name type="scientific">Dietzia aurantiaca</name>
    <dbReference type="NCBI Taxonomy" id="983873"/>
    <lineage>
        <taxon>Bacteria</taxon>
        <taxon>Bacillati</taxon>
        <taxon>Actinomycetota</taxon>
        <taxon>Actinomycetes</taxon>
        <taxon>Mycobacteriales</taxon>
        <taxon>Dietziaceae</taxon>
        <taxon>Dietzia</taxon>
    </lineage>
</organism>
<dbReference type="InterPro" id="IPR002347">
    <property type="entry name" value="SDR_fam"/>
</dbReference>
<dbReference type="InterPro" id="IPR036291">
    <property type="entry name" value="NAD(P)-bd_dom_sf"/>
</dbReference>
<proteinExistence type="inferred from homology"/>
<evidence type="ECO:0000313" key="3">
    <source>
        <dbReference type="EMBL" id="MFC4753975.1"/>
    </source>
</evidence>
<dbReference type="Gene3D" id="3.40.50.720">
    <property type="entry name" value="NAD(P)-binding Rossmann-like Domain"/>
    <property type="match status" value="1"/>
</dbReference>
<comment type="caution">
    <text evidence="3">The sequence shown here is derived from an EMBL/GenBank/DDBJ whole genome shotgun (WGS) entry which is preliminary data.</text>
</comment>
<dbReference type="PANTHER" id="PTHR43669">
    <property type="entry name" value="5-KETO-D-GLUCONATE 5-REDUCTASE"/>
    <property type="match status" value="1"/>
</dbReference>
<evidence type="ECO:0000256" key="2">
    <source>
        <dbReference type="ARBA" id="ARBA00023002"/>
    </source>
</evidence>
<protein>
    <submittedName>
        <fullName evidence="3">SDR family NAD(P)-dependent oxidoreductase</fullName>
        <ecNumber evidence="3">1.-.-.-</ecNumber>
    </submittedName>
</protein>
<dbReference type="CDD" id="cd05233">
    <property type="entry name" value="SDR_c"/>
    <property type="match status" value="1"/>
</dbReference>
<dbReference type="EMBL" id="JBHSHP010000008">
    <property type="protein sequence ID" value="MFC4753975.1"/>
    <property type="molecule type" value="Genomic_DNA"/>
</dbReference>
<gene>
    <name evidence="3" type="ORF">ACFO7U_04160</name>
</gene>